<dbReference type="PANTHER" id="PTHR35534">
    <property type="entry name" value="50S RIBOSOMAL PROTEIN L32"/>
    <property type="match status" value="1"/>
</dbReference>
<gene>
    <name evidence="5" type="primary">rpmF</name>
    <name evidence="7" type="ORF">US94_C0001G0048</name>
</gene>
<dbReference type="EMBL" id="LBUX01000001">
    <property type="protein sequence ID" value="KKQ74647.1"/>
    <property type="molecule type" value="Genomic_DNA"/>
</dbReference>
<evidence type="ECO:0000313" key="8">
    <source>
        <dbReference type="Proteomes" id="UP000034498"/>
    </source>
</evidence>
<dbReference type="NCBIfam" id="TIGR01031">
    <property type="entry name" value="rpmF_bact"/>
    <property type="match status" value="1"/>
</dbReference>
<proteinExistence type="inferred from homology"/>
<reference evidence="7 8" key="1">
    <citation type="journal article" date="2015" name="Nature">
        <title>rRNA introns, odd ribosomes, and small enigmatic genomes across a large radiation of phyla.</title>
        <authorList>
            <person name="Brown C.T."/>
            <person name="Hug L.A."/>
            <person name="Thomas B.C."/>
            <person name="Sharon I."/>
            <person name="Castelle C.J."/>
            <person name="Singh A."/>
            <person name="Wilkins M.J."/>
            <person name="Williams K.H."/>
            <person name="Banfield J.F."/>
        </authorList>
    </citation>
    <scope>NUCLEOTIDE SEQUENCE [LARGE SCALE GENOMIC DNA]</scope>
</reference>
<evidence type="ECO:0000256" key="4">
    <source>
        <dbReference type="ARBA" id="ARBA00035178"/>
    </source>
</evidence>
<dbReference type="GO" id="GO:0003735">
    <property type="term" value="F:structural constituent of ribosome"/>
    <property type="evidence" value="ECO:0007669"/>
    <property type="project" value="InterPro"/>
</dbReference>
<protein>
    <recommendedName>
        <fullName evidence="4 5">Large ribosomal subunit protein bL32</fullName>
    </recommendedName>
</protein>
<dbReference type="InterPro" id="IPR011332">
    <property type="entry name" value="Ribosomal_zn-bd"/>
</dbReference>
<sequence length="77" mass="8908">MAEPKKRLTSSRSGNRRSHLQLKKQTLSNCPKCKNANLPHLVCPTCGFYNGNDVLRLEEKAKAKDQRRKEQEKELEK</sequence>
<evidence type="ECO:0000256" key="2">
    <source>
        <dbReference type="ARBA" id="ARBA00022980"/>
    </source>
</evidence>
<dbReference type="PANTHER" id="PTHR35534:SF1">
    <property type="entry name" value="LARGE RIBOSOMAL SUBUNIT PROTEIN BL32"/>
    <property type="match status" value="1"/>
</dbReference>
<evidence type="ECO:0000256" key="3">
    <source>
        <dbReference type="ARBA" id="ARBA00023274"/>
    </source>
</evidence>
<keyword evidence="3 5" id="KW-0687">Ribonucleoprotein</keyword>
<accession>A0A0G0K758</accession>
<comment type="similarity">
    <text evidence="1 5">Belongs to the bacterial ribosomal protein bL32 family.</text>
</comment>
<evidence type="ECO:0000256" key="1">
    <source>
        <dbReference type="ARBA" id="ARBA00008560"/>
    </source>
</evidence>
<dbReference type="GO" id="GO:0015934">
    <property type="term" value="C:large ribosomal subunit"/>
    <property type="evidence" value="ECO:0007669"/>
    <property type="project" value="InterPro"/>
</dbReference>
<organism evidence="7 8">
    <name type="scientific">Berkelbacteria bacterium GW2011_GWB1_38_5</name>
    <dbReference type="NCBI Taxonomy" id="1618336"/>
    <lineage>
        <taxon>Bacteria</taxon>
        <taxon>Candidatus Berkelbacteria</taxon>
    </lineage>
</organism>
<dbReference type="STRING" id="1618336.US94_C0001G0048"/>
<name>A0A0G0K758_9BACT</name>
<dbReference type="Proteomes" id="UP000034498">
    <property type="component" value="Unassembled WGS sequence"/>
</dbReference>
<feature type="region of interest" description="Disordered" evidence="6">
    <location>
        <begin position="1"/>
        <end position="22"/>
    </location>
</feature>
<dbReference type="Pfam" id="PF01783">
    <property type="entry name" value="Ribosomal_L32p"/>
    <property type="match status" value="1"/>
</dbReference>
<dbReference type="HAMAP" id="MF_00340">
    <property type="entry name" value="Ribosomal_bL32"/>
    <property type="match status" value="1"/>
</dbReference>
<dbReference type="InterPro" id="IPR044957">
    <property type="entry name" value="Ribosomal_bL32_bact"/>
</dbReference>
<dbReference type="AlphaFoldDB" id="A0A0G0K758"/>
<dbReference type="SUPFAM" id="SSF57829">
    <property type="entry name" value="Zn-binding ribosomal proteins"/>
    <property type="match status" value="1"/>
</dbReference>
<evidence type="ECO:0000313" key="7">
    <source>
        <dbReference type="EMBL" id="KKQ74647.1"/>
    </source>
</evidence>
<keyword evidence="2 5" id="KW-0689">Ribosomal protein</keyword>
<dbReference type="InterPro" id="IPR002677">
    <property type="entry name" value="Ribosomal_bL32"/>
</dbReference>
<comment type="caution">
    <text evidence="7">The sequence shown here is derived from an EMBL/GenBank/DDBJ whole genome shotgun (WGS) entry which is preliminary data.</text>
</comment>
<evidence type="ECO:0000256" key="5">
    <source>
        <dbReference type="HAMAP-Rule" id="MF_00340"/>
    </source>
</evidence>
<evidence type="ECO:0000256" key="6">
    <source>
        <dbReference type="SAM" id="MobiDB-lite"/>
    </source>
</evidence>
<dbReference type="GO" id="GO:0006412">
    <property type="term" value="P:translation"/>
    <property type="evidence" value="ECO:0007669"/>
    <property type="project" value="UniProtKB-UniRule"/>
</dbReference>